<dbReference type="EMBL" id="AEJF01000056">
    <property type="protein sequence ID" value="KLU27018.1"/>
    <property type="molecule type" value="Genomic_DNA"/>
</dbReference>
<dbReference type="Gene3D" id="3.60.21.10">
    <property type="match status" value="1"/>
</dbReference>
<dbReference type="InterPro" id="IPR029052">
    <property type="entry name" value="Metallo-depent_PP-like"/>
</dbReference>
<dbReference type="GO" id="GO:0046872">
    <property type="term" value="F:metal ion binding"/>
    <property type="evidence" value="ECO:0007669"/>
    <property type="project" value="UniProtKB-KW"/>
</dbReference>
<dbReference type="AlphaFoldDB" id="A0A0J1G4B2"/>
<keyword evidence="2" id="KW-0378">Hydrolase</keyword>
<dbReference type="GO" id="GO:0004527">
    <property type="term" value="F:exonuclease activity"/>
    <property type="evidence" value="ECO:0007669"/>
    <property type="project" value="UniProtKB-KW"/>
</dbReference>
<dbReference type="InterPro" id="IPR004843">
    <property type="entry name" value="Calcineurin-like_PHP"/>
</dbReference>
<dbReference type="CDD" id="cd07400">
    <property type="entry name" value="MPP_1"/>
    <property type="match status" value="1"/>
</dbReference>
<evidence type="ECO:0000313" key="6">
    <source>
        <dbReference type="EMBL" id="KLU27018.1"/>
    </source>
</evidence>
<dbReference type="OrthoDB" id="9811542at2"/>
<organism evidence="6 7">
    <name type="scientific">Caballeronia mineralivorans PML1(12)</name>
    <dbReference type="NCBI Taxonomy" id="908627"/>
    <lineage>
        <taxon>Bacteria</taxon>
        <taxon>Pseudomonadati</taxon>
        <taxon>Pseudomonadota</taxon>
        <taxon>Betaproteobacteria</taxon>
        <taxon>Burkholderiales</taxon>
        <taxon>Burkholderiaceae</taxon>
        <taxon>Caballeronia</taxon>
    </lineage>
</organism>
<comment type="caution">
    <text evidence="6">The sequence shown here is derived from an EMBL/GenBank/DDBJ whole genome shotgun (WGS) entry which is preliminary data.</text>
</comment>
<evidence type="ECO:0000256" key="4">
    <source>
        <dbReference type="ARBA" id="ARBA00025742"/>
    </source>
</evidence>
<evidence type="ECO:0000313" key="7">
    <source>
        <dbReference type="Proteomes" id="UP000035963"/>
    </source>
</evidence>
<dbReference type="PANTHER" id="PTHR42988">
    <property type="entry name" value="PHOSPHOHYDROLASE"/>
    <property type="match status" value="1"/>
</dbReference>
<protein>
    <submittedName>
        <fullName evidence="6">DNA repair exonuclease</fullName>
    </submittedName>
</protein>
<reference evidence="6 7" key="1">
    <citation type="journal article" date="2015" name="Genome Announc.">
        <title>Draft Genome Sequence of Burkholderia sp. Strain PML1(12), an Ectomycorrhizosphere-Inhabiting Bacterium with Effective Mineral-Weathering Ability.</title>
        <authorList>
            <person name="Uroz S."/>
            <person name="Oger P."/>
        </authorList>
    </citation>
    <scope>NUCLEOTIDE SEQUENCE [LARGE SCALE GENOMIC DNA]</scope>
    <source>
        <strain evidence="7">PML1(12)</strain>
    </source>
</reference>
<dbReference type="PATRIC" id="fig|908627.4.peg.1467"/>
<keyword evidence="6" id="KW-0540">Nuclease</keyword>
<evidence type="ECO:0000259" key="5">
    <source>
        <dbReference type="Pfam" id="PF00149"/>
    </source>
</evidence>
<dbReference type="InterPro" id="IPR050884">
    <property type="entry name" value="CNP_phosphodiesterase-III"/>
</dbReference>
<dbReference type="SUPFAM" id="SSF56300">
    <property type="entry name" value="Metallo-dependent phosphatases"/>
    <property type="match status" value="1"/>
</dbReference>
<keyword evidence="3" id="KW-0408">Iron</keyword>
<gene>
    <name evidence="6" type="ORF">EOS_06605</name>
</gene>
<dbReference type="Pfam" id="PF00149">
    <property type="entry name" value="Metallophos"/>
    <property type="match status" value="1"/>
</dbReference>
<sequence>MTLLLQISDPHFGTEQPPVVEALLRLATALRPDLVVMSGDITQRARRTQFNAARAFVDRFDATPFVVVPGNHDIPLYNLFARVVHPYANHRRVFGYDLEPVFESAELLVIGVNTTRAYRHKDGEVSEQQVERVARRLERATPQQLRVVVTHQPVVAARANDIRNLLHGREHAIERWSQAGADLILGGHIHLPYVSPLHVAYKDLPRRMWAVQAGTSLSSRVRGAVPNSVNMIDYDASRTDARHVSVARWDFNRARASFESVMQHELDFDTESLKTPLATVYETD</sequence>
<name>A0A0J1G4B2_9BURK</name>
<proteinExistence type="inferred from homology"/>
<evidence type="ECO:0000256" key="2">
    <source>
        <dbReference type="ARBA" id="ARBA00022801"/>
    </source>
</evidence>
<evidence type="ECO:0000256" key="3">
    <source>
        <dbReference type="ARBA" id="ARBA00023004"/>
    </source>
</evidence>
<accession>A0A0J1G4B2</accession>
<keyword evidence="6" id="KW-0269">Exonuclease</keyword>
<keyword evidence="7" id="KW-1185">Reference proteome</keyword>
<feature type="domain" description="Calcineurin-like phosphoesterase" evidence="5">
    <location>
        <begin position="4"/>
        <end position="191"/>
    </location>
</feature>
<evidence type="ECO:0000256" key="1">
    <source>
        <dbReference type="ARBA" id="ARBA00022723"/>
    </source>
</evidence>
<dbReference type="PANTHER" id="PTHR42988:SF2">
    <property type="entry name" value="CYCLIC NUCLEOTIDE PHOSPHODIESTERASE CBUA0032-RELATED"/>
    <property type="match status" value="1"/>
</dbReference>
<comment type="similarity">
    <text evidence="4">Belongs to the cyclic nucleotide phosphodiesterase class-III family.</text>
</comment>
<dbReference type="RefSeq" id="WP_047845802.1">
    <property type="nucleotide sequence ID" value="NZ_AEJF01000056.1"/>
</dbReference>
<dbReference type="Proteomes" id="UP000035963">
    <property type="component" value="Unassembled WGS sequence"/>
</dbReference>
<keyword evidence="1" id="KW-0479">Metal-binding</keyword>